<dbReference type="Proteomes" id="UP000558488">
    <property type="component" value="Unassembled WGS sequence"/>
</dbReference>
<comment type="caution">
    <text evidence="2">The sequence shown here is derived from an EMBL/GenBank/DDBJ whole genome shotgun (WGS) entry which is preliminary data.</text>
</comment>
<reference evidence="2 3" key="1">
    <citation type="journal article" date="2020" name="Nature">
        <title>Six reference-quality genomes reveal evolution of bat adaptations.</title>
        <authorList>
            <person name="Jebb D."/>
            <person name="Huang Z."/>
            <person name="Pippel M."/>
            <person name="Hughes G.M."/>
            <person name="Lavrichenko K."/>
            <person name="Devanna P."/>
            <person name="Winkler S."/>
            <person name="Jermiin L.S."/>
            <person name="Skirmuntt E.C."/>
            <person name="Katzourakis A."/>
            <person name="Burkitt-Gray L."/>
            <person name="Ray D.A."/>
            <person name="Sullivan K.A.M."/>
            <person name="Roscito J.G."/>
            <person name="Kirilenko B.M."/>
            <person name="Davalos L.M."/>
            <person name="Corthals A.P."/>
            <person name="Power M.L."/>
            <person name="Jones G."/>
            <person name="Ransome R.D."/>
            <person name="Dechmann D.K.N."/>
            <person name="Locatelli A.G."/>
            <person name="Puechmaille S.J."/>
            <person name="Fedrigo O."/>
            <person name="Jarvis E.D."/>
            <person name="Hiller M."/>
            <person name="Vernes S.C."/>
            <person name="Myers E.W."/>
            <person name="Teeling E.C."/>
        </authorList>
    </citation>
    <scope>NUCLEOTIDE SEQUENCE [LARGE SCALE GENOMIC DNA]</scope>
    <source>
        <strain evidence="2">MPipKuh1</strain>
        <tissue evidence="2">Flight muscle</tissue>
    </source>
</reference>
<proteinExistence type="predicted"/>
<sequence length="124" mass="13459">MKTKQEPRTSKHFLHCIYLCVGNGKIHIHTNNKTCGRANCECTAMSLHRSWMESTASLSCSGSPGGAWARAGEGSDGGGQQERRRVPEADVCLKSSGNQQGGSHHTIISWDTPSLYEHSLSCEV</sequence>
<evidence type="ECO:0000313" key="3">
    <source>
        <dbReference type="Proteomes" id="UP000558488"/>
    </source>
</evidence>
<protein>
    <submittedName>
        <fullName evidence="2">Uncharacterized protein</fullName>
    </submittedName>
</protein>
<evidence type="ECO:0000256" key="1">
    <source>
        <dbReference type="SAM" id="MobiDB-lite"/>
    </source>
</evidence>
<dbReference type="EMBL" id="JACAGB010000024">
    <property type="protein sequence ID" value="KAF6304792.1"/>
    <property type="molecule type" value="Genomic_DNA"/>
</dbReference>
<accession>A0A7J7TW26</accession>
<feature type="region of interest" description="Disordered" evidence="1">
    <location>
        <begin position="63"/>
        <end position="88"/>
    </location>
</feature>
<name>A0A7J7TW26_PIPKU</name>
<gene>
    <name evidence="2" type="ORF">mPipKuh1_009246</name>
</gene>
<organism evidence="2 3">
    <name type="scientific">Pipistrellus kuhlii</name>
    <name type="common">Kuhl's pipistrelle</name>
    <dbReference type="NCBI Taxonomy" id="59472"/>
    <lineage>
        <taxon>Eukaryota</taxon>
        <taxon>Metazoa</taxon>
        <taxon>Chordata</taxon>
        <taxon>Craniata</taxon>
        <taxon>Vertebrata</taxon>
        <taxon>Euteleostomi</taxon>
        <taxon>Mammalia</taxon>
        <taxon>Eutheria</taxon>
        <taxon>Laurasiatheria</taxon>
        <taxon>Chiroptera</taxon>
        <taxon>Yangochiroptera</taxon>
        <taxon>Vespertilionidae</taxon>
        <taxon>Pipistrellus</taxon>
    </lineage>
</organism>
<evidence type="ECO:0000313" key="2">
    <source>
        <dbReference type="EMBL" id="KAF6304792.1"/>
    </source>
</evidence>
<dbReference type="AlphaFoldDB" id="A0A7J7TW26"/>
<keyword evidence="3" id="KW-1185">Reference proteome</keyword>